<evidence type="ECO:0000256" key="1">
    <source>
        <dbReference type="SAM" id="Phobius"/>
    </source>
</evidence>
<feature type="domain" description="DUF6534" evidence="2">
    <location>
        <begin position="184"/>
        <end position="271"/>
    </location>
</feature>
<gene>
    <name evidence="3" type="ORF">L210DRAFT_3540411</name>
</gene>
<feature type="transmembrane region" description="Helical" evidence="1">
    <location>
        <begin position="219"/>
        <end position="239"/>
    </location>
</feature>
<dbReference type="InterPro" id="IPR045339">
    <property type="entry name" value="DUF6534"/>
</dbReference>
<dbReference type="Pfam" id="PF20152">
    <property type="entry name" value="DUF6534"/>
    <property type="match status" value="1"/>
</dbReference>
<evidence type="ECO:0000313" key="3">
    <source>
        <dbReference type="EMBL" id="KAF8439816.1"/>
    </source>
</evidence>
<feature type="transmembrane region" description="Helical" evidence="1">
    <location>
        <begin position="181"/>
        <end position="199"/>
    </location>
</feature>
<feature type="transmembrane region" description="Helical" evidence="1">
    <location>
        <begin position="28"/>
        <end position="54"/>
    </location>
</feature>
<keyword evidence="4" id="KW-1185">Reference proteome</keyword>
<feature type="transmembrane region" description="Helical" evidence="1">
    <location>
        <begin position="139"/>
        <end position="161"/>
    </location>
</feature>
<evidence type="ECO:0000259" key="2">
    <source>
        <dbReference type="Pfam" id="PF20152"/>
    </source>
</evidence>
<dbReference type="PANTHER" id="PTHR40465">
    <property type="entry name" value="CHROMOSOME 1, WHOLE GENOME SHOTGUN SEQUENCE"/>
    <property type="match status" value="1"/>
</dbReference>
<protein>
    <recommendedName>
        <fullName evidence="2">DUF6534 domain-containing protein</fullName>
    </recommendedName>
</protein>
<evidence type="ECO:0000313" key="4">
    <source>
        <dbReference type="Proteomes" id="UP001194468"/>
    </source>
</evidence>
<keyword evidence="1" id="KW-1133">Transmembrane helix</keyword>
<dbReference type="Proteomes" id="UP001194468">
    <property type="component" value="Unassembled WGS sequence"/>
</dbReference>
<keyword evidence="1" id="KW-0472">Membrane</keyword>
<dbReference type="PANTHER" id="PTHR40465:SF1">
    <property type="entry name" value="DUF6534 DOMAIN-CONTAINING PROTEIN"/>
    <property type="match status" value="1"/>
</dbReference>
<organism evidence="3 4">
    <name type="scientific">Boletus edulis BED1</name>
    <dbReference type="NCBI Taxonomy" id="1328754"/>
    <lineage>
        <taxon>Eukaryota</taxon>
        <taxon>Fungi</taxon>
        <taxon>Dikarya</taxon>
        <taxon>Basidiomycota</taxon>
        <taxon>Agaricomycotina</taxon>
        <taxon>Agaricomycetes</taxon>
        <taxon>Agaricomycetidae</taxon>
        <taxon>Boletales</taxon>
        <taxon>Boletineae</taxon>
        <taxon>Boletaceae</taxon>
        <taxon>Boletoideae</taxon>
        <taxon>Boletus</taxon>
    </lineage>
</organism>
<accession>A0AAD4BU70</accession>
<feature type="transmembrane region" description="Helical" evidence="1">
    <location>
        <begin position="66"/>
        <end position="88"/>
    </location>
</feature>
<feature type="transmembrane region" description="Helical" evidence="1">
    <location>
        <begin position="245"/>
        <end position="266"/>
    </location>
</feature>
<name>A0AAD4BU70_BOLED</name>
<proteinExistence type="predicted"/>
<reference evidence="3" key="2">
    <citation type="journal article" date="2020" name="Nat. Commun.">
        <title>Large-scale genome sequencing of mycorrhizal fungi provides insights into the early evolution of symbiotic traits.</title>
        <authorList>
            <person name="Miyauchi S."/>
            <person name="Kiss E."/>
            <person name="Kuo A."/>
            <person name="Drula E."/>
            <person name="Kohler A."/>
            <person name="Sanchez-Garcia M."/>
            <person name="Morin E."/>
            <person name="Andreopoulos B."/>
            <person name="Barry K.W."/>
            <person name="Bonito G."/>
            <person name="Buee M."/>
            <person name="Carver A."/>
            <person name="Chen C."/>
            <person name="Cichocki N."/>
            <person name="Clum A."/>
            <person name="Culley D."/>
            <person name="Crous P.W."/>
            <person name="Fauchery L."/>
            <person name="Girlanda M."/>
            <person name="Hayes R.D."/>
            <person name="Keri Z."/>
            <person name="LaButti K."/>
            <person name="Lipzen A."/>
            <person name="Lombard V."/>
            <person name="Magnuson J."/>
            <person name="Maillard F."/>
            <person name="Murat C."/>
            <person name="Nolan M."/>
            <person name="Ohm R.A."/>
            <person name="Pangilinan J."/>
            <person name="Pereira M.F."/>
            <person name="Perotto S."/>
            <person name="Peter M."/>
            <person name="Pfister S."/>
            <person name="Riley R."/>
            <person name="Sitrit Y."/>
            <person name="Stielow J.B."/>
            <person name="Szollosi G."/>
            <person name="Zifcakova L."/>
            <person name="Stursova M."/>
            <person name="Spatafora J.W."/>
            <person name="Tedersoo L."/>
            <person name="Vaario L.M."/>
            <person name="Yamada A."/>
            <person name="Yan M."/>
            <person name="Wang P."/>
            <person name="Xu J."/>
            <person name="Bruns T."/>
            <person name="Baldrian P."/>
            <person name="Vilgalys R."/>
            <person name="Dunand C."/>
            <person name="Henrissat B."/>
            <person name="Grigoriev I.V."/>
            <person name="Hibbett D."/>
            <person name="Nagy L.G."/>
            <person name="Martin F.M."/>
        </authorList>
    </citation>
    <scope>NUCLEOTIDE SEQUENCE</scope>
    <source>
        <strain evidence="3">BED1</strain>
    </source>
</reference>
<dbReference type="EMBL" id="WHUW01000013">
    <property type="protein sequence ID" value="KAF8439816.1"/>
    <property type="molecule type" value="Genomic_DNA"/>
</dbReference>
<sequence>MPLCSWSKTLSTLKPLMLVGSEEFELQWGAGACGFILSVMLAGCIFGQYTFYFVSFPQDLRSVKAVVAFLLAMDVLQTYLVSGIYWNVLVVCHGVRTRYCPPKLPWELIAAIPVAHIVTSVVQCFYAHRIWIISAKNMLLTSLITATTLMNFAFGMISTYVAVSTRSIVDLSSTPWSPRSALMSAVCDVLITGSVFFYLREGRREVPRSQNYFRHLTIVFINMGLFTCLVSVGWCLLYVVRGGQFFIAFPTAFISKAYTNSMMAVLNARKSVREREEELRINGHNLATIDMH</sequence>
<comment type="caution">
    <text evidence="3">The sequence shown here is derived from an EMBL/GenBank/DDBJ whole genome shotgun (WGS) entry which is preliminary data.</text>
</comment>
<reference evidence="3" key="1">
    <citation type="submission" date="2019-10" db="EMBL/GenBank/DDBJ databases">
        <authorList>
            <consortium name="DOE Joint Genome Institute"/>
            <person name="Kuo A."/>
            <person name="Miyauchi S."/>
            <person name="Kiss E."/>
            <person name="Drula E."/>
            <person name="Kohler A."/>
            <person name="Sanchez-Garcia M."/>
            <person name="Andreopoulos B."/>
            <person name="Barry K.W."/>
            <person name="Bonito G."/>
            <person name="Buee M."/>
            <person name="Carver A."/>
            <person name="Chen C."/>
            <person name="Cichocki N."/>
            <person name="Clum A."/>
            <person name="Culley D."/>
            <person name="Crous P.W."/>
            <person name="Fauchery L."/>
            <person name="Girlanda M."/>
            <person name="Hayes R."/>
            <person name="Keri Z."/>
            <person name="LaButti K."/>
            <person name="Lipzen A."/>
            <person name="Lombard V."/>
            <person name="Magnuson J."/>
            <person name="Maillard F."/>
            <person name="Morin E."/>
            <person name="Murat C."/>
            <person name="Nolan M."/>
            <person name="Ohm R."/>
            <person name="Pangilinan J."/>
            <person name="Pereira M."/>
            <person name="Perotto S."/>
            <person name="Peter M."/>
            <person name="Riley R."/>
            <person name="Sitrit Y."/>
            <person name="Stielow B."/>
            <person name="Szollosi G."/>
            <person name="Zifcakova L."/>
            <person name="Stursova M."/>
            <person name="Spatafora J.W."/>
            <person name="Tedersoo L."/>
            <person name="Vaario L.-M."/>
            <person name="Yamada A."/>
            <person name="Yan M."/>
            <person name="Wang P."/>
            <person name="Xu J."/>
            <person name="Bruns T."/>
            <person name="Baldrian P."/>
            <person name="Vilgalys R."/>
            <person name="Henrissat B."/>
            <person name="Grigoriev I.V."/>
            <person name="Hibbett D."/>
            <person name="Nagy L.G."/>
            <person name="Martin F.M."/>
        </authorList>
    </citation>
    <scope>NUCLEOTIDE SEQUENCE</scope>
    <source>
        <strain evidence="3">BED1</strain>
    </source>
</reference>
<dbReference type="AlphaFoldDB" id="A0AAD4BU70"/>
<keyword evidence="1" id="KW-0812">Transmembrane</keyword>
<feature type="transmembrane region" description="Helical" evidence="1">
    <location>
        <begin position="108"/>
        <end position="127"/>
    </location>
</feature>